<feature type="region of interest" description="Disordered" evidence="1">
    <location>
        <begin position="261"/>
        <end position="295"/>
    </location>
</feature>
<reference evidence="2 3" key="1">
    <citation type="submission" date="2014-06" db="EMBL/GenBank/DDBJ databases">
        <authorList>
            <consortium name="DOE Joint Genome Institute"/>
            <person name="Kuo A."/>
            <person name="Kohler A."/>
            <person name="Nagy L.G."/>
            <person name="Floudas D."/>
            <person name="Copeland A."/>
            <person name="Barry K.W."/>
            <person name="Cichocki N."/>
            <person name="Veneault-Fourrey C."/>
            <person name="LaButti K."/>
            <person name="Lindquist E.A."/>
            <person name="Lipzen A."/>
            <person name="Lundell T."/>
            <person name="Morin E."/>
            <person name="Murat C."/>
            <person name="Sun H."/>
            <person name="Tunlid A."/>
            <person name="Henrissat B."/>
            <person name="Grigoriev I.V."/>
            <person name="Hibbett D.S."/>
            <person name="Martin F."/>
            <person name="Nordberg H.P."/>
            <person name="Cantor M.N."/>
            <person name="Hua S.X."/>
        </authorList>
    </citation>
    <scope>NUCLEOTIDE SEQUENCE [LARGE SCALE GENOMIC DNA]</scope>
    <source>
        <strain evidence="2 3">ATCC 200175</strain>
    </source>
</reference>
<evidence type="ECO:0000256" key="1">
    <source>
        <dbReference type="SAM" id="MobiDB-lite"/>
    </source>
</evidence>
<protein>
    <submittedName>
        <fullName evidence="2">Uncharacterized protein</fullName>
    </submittedName>
</protein>
<dbReference type="AlphaFoldDB" id="A0A0C9TEW6"/>
<accession>A0A0C9TEW6</accession>
<dbReference type="HOGENOM" id="CLU_943654_0_0_1"/>
<gene>
    <name evidence="2" type="ORF">PAXINDRAFT_17413</name>
</gene>
<dbReference type="OrthoDB" id="2711761at2759"/>
<dbReference type="Proteomes" id="UP000053647">
    <property type="component" value="Unassembled WGS sequence"/>
</dbReference>
<evidence type="ECO:0000313" key="3">
    <source>
        <dbReference type="Proteomes" id="UP000053647"/>
    </source>
</evidence>
<sequence length="295" mass="33639">MITDAQLTTLCSERRLEPSFTRPPSEPYRIVSLTVPPTNIDATTRADLKHWQDVPDYVDPSRPWRCYIPRVSKEVAPQFVWLLTRLAYNAPRDFLTKAKPFEMNKTYAMQVGKASIQLFSLLNDVYTSYPLLAQQFRRLLPSDGKAGVLMGMRESESYRFQQPLLDLHLDLLDIIGFIIYAHRGHSPASHSPAIATFISNLGGVGDSLRGVIIRTASITIQELTTYLDHHVPVHYLWYDNDEGPFDPVRLNSVDMDARLREEHSKSRMVIRQEKQDKKRTKQQTAAKQGGSQGRG</sequence>
<dbReference type="EMBL" id="KN819457">
    <property type="protein sequence ID" value="KIJ09493.1"/>
    <property type="molecule type" value="Genomic_DNA"/>
</dbReference>
<evidence type="ECO:0000313" key="2">
    <source>
        <dbReference type="EMBL" id="KIJ09493.1"/>
    </source>
</evidence>
<proteinExistence type="predicted"/>
<organism evidence="2 3">
    <name type="scientific">Paxillus involutus ATCC 200175</name>
    <dbReference type="NCBI Taxonomy" id="664439"/>
    <lineage>
        <taxon>Eukaryota</taxon>
        <taxon>Fungi</taxon>
        <taxon>Dikarya</taxon>
        <taxon>Basidiomycota</taxon>
        <taxon>Agaricomycotina</taxon>
        <taxon>Agaricomycetes</taxon>
        <taxon>Agaricomycetidae</taxon>
        <taxon>Boletales</taxon>
        <taxon>Paxilineae</taxon>
        <taxon>Paxillaceae</taxon>
        <taxon>Paxillus</taxon>
    </lineage>
</organism>
<name>A0A0C9TEW6_PAXIN</name>
<feature type="compositionally biased region" description="Basic and acidic residues" evidence="1">
    <location>
        <begin position="261"/>
        <end position="276"/>
    </location>
</feature>
<keyword evidence="3" id="KW-1185">Reference proteome</keyword>
<reference evidence="3" key="2">
    <citation type="submission" date="2015-01" db="EMBL/GenBank/DDBJ databases">
        <title>Evolutionary Origins and Diversification of the Mycorrhizal Mutualists.</title>
        <authorList>
            <consortium name="DOE Joint Genome Institute"/>
            <consortium name="Mycorrhizal Genomics Consortium"/>
            <person name="Kohler A."/>
            <person name="Kuo A."/>
            <person name="Nagy L.G."/>
            <person name="Floudas D."/>
            <person name="Copeland A."/>
            <person name="Barry K.W."/>
            <person name="Cichocki N."/>
            <person name="Veneault-Fourrey C."/>
            <person name="LaButti K."/>
            <person name="Lindquist E.A."/>
            <person name="Lipzen A."/>
            <person name="Lundell T."/>
            <person name="Morin E."/>
            <person name="Murat C."/>
            <person name="Riley R."/>
            <person name="Ohm R."/>
            <person name="Sun H."/>
            <person name="Tunlid A."/>
            <person name="Henrissat B."/>
            <person name="Grigoriev I.V."/>
            <person name="Hibbett D.S."/>
            <person name="Martin F."/>
        </authorList>
    </citation>
    <scope>NUCLEOTIDE SEQUENCE [LARGE SCALE GENOMIC DNA]</scope>
    <source>
        <strain evidence="3">ATCC 200175</strain>
    </source>
</reference>